<dbReference type="InterPro" id="IPR001387">
    <property type="entry name" value="Cro/C1-type_HTH"/>
</dbReference>
<dbReference type="Gene3D" id="1.10.260.40">
    <property type="entry name" value="lambda repressor-like DNA-binding domains"/>
    <property type="match status" value="1"/>
</dbReference>
<gene>
    <name evidence="2" type="ORF">SAMN05216219_1596</name>
</gene>
<feature type="domain" description="HTH cro/C1-type" evidence="1">
    <location>
        <begin position="13"/>
        <end position="68"/>
    </location>
</feature>
<dbReference type="AlphaFoldDB" id="A0A1I5AXD0"/>
<dbReference type="STRING" id="995034.SAMN05216219_1596"/>
<dbReference type="SUPFAM" id="SSF47413">
    <property type="entry name" value="lambda repressor-like DNA-binding domains"/>
    <property type="match status" value="1"/>
</dbReference>
<dbReference type="Pfam" id="PF13443">
    <property type="entry name" value="HTH_26"/>
    <property type="match status" value="1"/>
</dbReference>
<evidence type="ECO:0000313" key="2">
    <source>
        <dbReference type="EMBL" id="SFN67098.1"/>
    </source>
</evidence>
<dbReference type="GO" id="GO:0003677">
    <property type="term" value="F:DNA binding"/>
    <property type="evidence" value="ECO:0007669"/>
    <property type="project" value="UniProtKB-KW"/>
</dbReference>
<dbReference type="Proteomes" id="UP000198867">
    <property type="component" value="Unassembled WGS sequence"/>
</dbReference>
<organism evidence="2 3">
    <name type="scientific">Mycetocola miduiensis</name>
    <dbReference type="NCBI Taxonomy" id="995034"/>
    <lineage>
        <taxon>Bacteria</taxon>
        <taxon>Bacillati</taxon>
        <taxon>Actinomycetota</taxon>
        <taxon>Actinomycetes</taxon>
        <taxon>Micrococcales</taxon>
        <taxon>Microbacteriaceae</taxon>
        <taxon>Mycetocola</taxon>
    </lineage>
</organism>
<dbReference type="SMART" id="SM00530">
    <property type="entry name" value="HTH_XRE"/>
    <property type="match status" value="1"/>
</dbReference>
<dbReference type="RefSeq" id="WP_177216771.1">
    <property type="nucleotide sequence ID" value="NZ_FOVM01000004.1"/>
</dbReference>
<evidence type="ECO:0000313" key="3">
    <source>
        <dbReference type="Proteomes" id="UP000198867"/>
    </source>
</evidence>
<sequence length="72" mass="7786">MIHTTRRVMVATAIMAQLRAQRMTPEDLAQAIGLPADDLAERLNGAVAFDVDELDAIAVALRVEIDALLGTR</sequence>
<reference evidence="3" key="1">
    <citation type="submission" date="2016-10" db="EMBL/GenBank/DDBJ databases">
        <authorList>
            <person name="Varghese N."/>
            <person name="Submissions S."/>
        </authorList>
    </citation>
    <scope>NUCLEOTIDE SEQUENCE [LARGE SCALE GENOMIC DNA]</scope>
    <source>
        <strain evidence="3">CGMCC 1.11101</strain>
    </source>
</reference>
<accession>A0A1I5AXD0</accession>
<protein>
    <submittedName>
        <fullName evidence="2">Cro/C1-type HTH DNA-binding domain-containing protein</fullName>
    </submittedName>
</protein>
<evidence type="ECO:0000259" key="1">
    <source>
        <dbReference type="SMART" id="SM00530"/>
    </source>
</evidence>
<dbReference type="InterPro" id="IPR010982">
    <property type="entry name" value="Lambda_DNA-bd_dom_sf"/>
</dbReference>
<proteinExistence type="predicted"/>
<name>A0A1I5AXD0_9MICO</name>
<keyword evidence="2" id="KW-0238">DNA-binding</keyword>
<dbReference type="EMBL" id="FOVM01000004">
    <property type="protein sequence ID" value="SFN67098.1"/>
    <property type="molecule type" value="Genomic_DNA"/>
</dbReference>
<keyword evidence="3" id="KW-1185">Reference proteome</keyword>